<organism evidence="1">
    <name type="scientific">Fusarium oxysporum f. sp. conglutinans race 2 54008</name>
    <dbReference type="NCBI Taxonomy" id="1089457"/>
    <lineage>
        <taxon>Eukaryota</taxon>
        <taxon>Fungi</taxon>
        <taxon>Dikarya</taxon>
        <taxon>Ascomycota</taxon>
        <taxon>Pezizomycotina</taxon>
        <taxon>Sordariomycetes</taxon>
        <taxon>Hypocreomycetidae</taxon>
        <taxon>Hypocreales</taxon>
        <taxon>Nectriaceae</taxon>
        <taxon>Fusarium</taxon>
        <taxon>Fusarium oxysporum species complex</taxon>
    </lineage>
</organism>
<dbReference type="EMBL" id="JH658855">
    <property type="protein sequence ID" value="EXL76099.1"/>
    <property type="molecule type" value="Genomic_DNA"/>
</dbReference>
<evidence type="ECO:0000313" key="1">
    <source>
        <dbReference type="EMBL" id="EXL76099.1"/>
    </source>
</evidence>
<dbReference type="AlphaFoldDB" id="X0ISU4"/>
<dbReference type="Proteomes" id="UP000030676">
    <property type="component" value="Unassembled WGS sequence"/>
</dbReference>
<reference evidence="1" key="1">
    <citation type="submission" date="2011-11" db="EMBL/GenBank/DDBJ databases">
        <title>The Genome Sequence of Fusarium oxysporum PHW808.</title>
        <authorList>
            <consortium name="The Broad Institute Genome Sequencing Platform"/>
            <person name="Ma L.-J."/>
            <person name="Gale L.R."/>
            <person name="Schwartz D.C."/>
            <person name="Zhou S."/>
            <person name="Corby-Kistler H."/>
            <person name="Young S.K."/>
            <person name="Zeng Q."/>
            <person name="Gargeya S."/>
            <person name="Fitzgerald M."/>
            <person name="Haas B."/>
            <person name="Abouelleil A."/>
            <person name="Alvarado L."/>
            <person name="Arachchi H.M."/>
            <person name="Berlin A."/>
            <person name="Brown A."/>
            <person name="Chapman S.B."/>
            <person name="Chen Z."/>
            <person name="Dunbar C."/>
            <person name="Freedman E."/>
            <person name="Gearin G."/>
            <person name="Goldberg J."/>
            <person name="Griggs A."/>
            <person name="Gujja S."/>
            <person name="Heiman D."/>
            <person name="Howarth C."/>
            <person name="Larson L."/>
            <person name="Lui A."/>
            <person name="MacDonald P.J.P."/>
            <person name="Montmayeur A."/>
            <person name="Murphy C."/>
            <person name="Neiman D."/>
            <person name="Pearson M."/>
            <person name="Priest M."/>
            <person name="Roberts A."/>
            <person name="Saif S."/>
            <person name="Shea T."/>
            <person name="Shenoy N."/>
            <person name="Sisk P."/>
            <person name="Stolte C."/>
            <person name="Sykes S."/>
            <person name="Wortman J."/>
            <person name="Nusbaum C."/>
            <person name="Birren B."/>
        </authorList>
    </citation>
    <scope>NUCLEOTIDE SEQUENCE [LARGE SCALE GENOMIC DNA]</scope>
    <source>
        <strain evidence="1">54008</strain>
    </source>
</reference>
<protein>
    <submittedName>
        <fullName evidence="1">Uncharacterized protein</fullName>
    </submittedName>
</protein>
<accession>X0ISU4</accession>
<sequence length="118" mass="13275">MLKALKRKRHPRSLVSDGFILQLKCSKEGAALDVHRVSFLLHKIVRLTLHCFHLLVVEICEEGYSFSNLVDDLSTLQLWKSFTQGLQICNVEAEDIGTHSAPGHVFSPVGDFNCIFPL</sequence>
<dbReference type="HOGENOM" id="CLU_2073287_0_0_1"/>
<reference evidence="1" key="2">
    <citation type="submission" date="2012-05" db="EMBL/GenBank/DDBJ databases">
        <title>The Genome Annotation of Fusarium oxysporum PHW808.</title>
        <authorList>
            <consortium name="The Broad Institute Genomics Platform"/>
            <person name="Ma L.-J."/>
            <person name="Corby-Kistler H."/>
            <person name="Broz K."/>
            <person name="Gale L.R."/>
            <person name="Jonkers W."/>
            <person name="O'Donnell K."/>
            <person name="Ploetz R."/>
            <person name="Steinberg C."/>
            <person name="Schwartz D.C."/>
            <person name="VanEtten H."/>
            <person name="Zhou S."/>
            <person name="Young S.K."/>
            <person name="Zeng Q."/>
            <person name="Gargeya S."/>
            <person name="Fitzgerald M."/>
            <person name="Abouelleil A."/>
            <person name="Alvarado L."/>
            <person name="Chapman S.B."/>
            <person name="Gainer-Dewar J."/>
            <person name="Goldberg J."/>
            <person name="Griggs A."/>
            <person name="Gujja S."/>
            <person name="Hansen M."/>
            <person name="Howarth C."/>
            <person name="Imamovic A."/>
            <person name="Ireland A."/>
            <person name="Larimer J."/>
            <person name="McCowan C."/>
            <person name="Murphy C."/>
            <person name="Pearson M."/>
            <person name="Poon T.W."/>
            <person name="Priest M."/>
            <person name="Roberts A."/>
            <person name="Saif S."/>
            <person name="Shea T."/>
            <person name="Sykes S."/>
            <person name="Wortman J."/>
            <person name="Nusbaum C."/>
            <person name="Birren B."/>
        </authorList>
    </citation>
    <scope>NUCLEOTIDE SEQUENCE</scope>
    <source>
        <strain evidence="1">54008</strain>
    </source>
</reference>
<name>X0ISU4_FUSOX</name>
<proteinExistence type="predicted"/>
<gene>
    <name evidence="1" type="ORF">FOPG_09106</name>
</gene>